<evidence type="ECO:0000313" key="3">
    <source>
        <dbReference type="EMBL" id="TYB43877.1"/>
    </source>
</evidence>
<comment type="caution">
    <text evidence="3">The sequence shown here is derived from an EMBL/GenBank/DDBJ whole genome shotgun (WGS) entry which is preliminary data.</text>
</comment>
<keyword evidence="1" id="KW-1133">Transmembrane helix</keyword>
<dbReference type="EMBL" id="VSFG01000005">
    <property type="protein sequence ID" value="TYB43877.1"/>
    <property type="molecule type" value="Genomic_DNA"/>
</dbReference>
<name>A0A5D0NHH7_9ACTN</name>
<protein>
    <recommendedName>
        <fullName evidence="2">Putative Flp pilus-assembly TadG-like N-terminal domain-containing protein</fullName>
    </recommendedName>
</protein>
<feature type="domain" description="Putative Flp pilus-assembly TadG-like N-terminal" evidence="2">
    <location>
        <begin position="318"/>
        <end position="364"/>
    </location>
</feature>
<dbReference type="STRING" id="1220554.GCA_001552135_05085"/>
<feature type="transmembrane region" description="Helical" evidence="1">
    <location>
        <begin position="320"/>
        <end position="339"/>
    </location>
</feature>
<dbReference type="AlphaFoldDB" id="A0A5D0NHH7"/>
<evidence type="ECO:0000259" key="2">
    <source>
        <dbReference type="Pfam" id="PF13400"/>
    </source>
</evidence>
<evidence type="ECO:0000256" key="1">
    <source>
        <dbReference type="SAM" id="Phobius"/>
    </source>
</evidence>
<proteinExistence type="predicted"/>
<dbReference type="Proteomes" id="UP000323380">
    <property type="component" value="Unassembled WGS sequence"/>
</dbReference>
<sequence>MASLRGSGFLNRCSEGDGQGLDPAVGEVWLKLLAGVFGVLWGEEDARAGNLWAIWFVHSGHEDVDEAESFSSCRCGRCDGVDQVFGGGLVEAGIDSAQGLGGPAGVPGASIVEEAAPGGAEDSLVPADGHADDVAGGAAAVEQEDPIVYRERIVGERGFDLGLFDGGGTADDEPVEVCFDLEGVDRLEEDVDRGLVASAEPVVAPVAAKQQLAVAGGVGPQGEAAVTAEDLRPRLHLMLLVQPRPVGHGLEDLDQVGFWSTEMGPDGPAGEEAGMVQRQQKPGGGLDAAPRQDDGKHTVTVMGARARPHGRRWRSDGGSVSVLAVILTVVVVMFFGAVVDFEQKLEVRQDANAAAQEAARAGAGRVDLDRAYARGEFVMDGQSAIQAARAYLRSGRYTGTVTASGTHAIRVRVSIDRPSLFLQVIGIASLHADATATANLTTGVRGARQP</sequence>
<organism evidence="3 4">
    <name type="scientific">Actinomadura chibensis</name>
    <dbReference type="NCBI Taxonomy" id="392828"/>
    <lineage>
        <taxon>Bacteria</taxon>
        <taxon>Bacillati</taxon>
        <taxon>Actinomycetota</taxon>
        <taxon>Actinomycetes</taxon>
        <taxon>Streptosporangiales</taxon>
        <taxon>Thermomonosporaceae</taxon>
        <taxon>Actinomadura</taxon>
    </lineage>
</organism>
<reference evidence="3 4" key="1">
    <citation type="submission" date="2019-08" db="EMBL/GenBank/DDBJ databases">
        <title>Actinomadura sp. nov. CYP1-5 isolated from mountain soil.</title>
        <authorList>
            <person name="Songsumanus A."/>
            <person name="Kuncharoen N."/>
            <person name="Kudo T."/>
            <person name="Yuki M."/>
            <person name="Igarashi Y."/>
            <person name="Tanasupawat S."/>
        </authorList>
    </citation>
    <scope>NUCLEOTIDE SEQUENCE [LARGE SCALE GENOMIC DNA]</scope>
    <source>
        <strain evidence="3 4">JCM 14158</strain>
    </source>
</reference>
<keyword evidence="4" id="KW-1185">Reference proteome</keyword>
<keyword evidence="1" id="KW-0812">Transmembrane</keyword>
<dbReference type="Pfam" id="PF13400">
    <property type="entry name" value="Tad"/>
    <property type="match status" value="1"/>
</dbReference>
<gene>
    <name evidence="3" type="ORF">FXF69_23175</name>
</gene>
<evidence type="ECO:0000313" key="4">
    <source>
        <dbReference type="Proteomes" id="UP000323380"/>
    </source>
</evidence>
<keyword evidence="1" id="KW-0472">Membrane</keyword>
<dbReference type="InterPro" id="IPR028087">
    <property type="entry name" value="Tad_N"/>
</dbReference>
<accession>A0A5D0NHH7</accession>